<dbReference type="Proteomes" id="UP000000239">
    <property type="component" value="Chromosome"/>
</dbReference>
<dbReference type="HOGENOM" id="CLU_1370866_0_0_6"/>
<evidence type="ECO:0000313" key="1">
    <source>
        <dbReference type="EMBL" id="ABE59724.1"/>
    </source>
</evidence>
<name>Q1QUY4_CHRI1</name>
<accession>Q1QUY4</accession>
<dbReference type="KEGG" id="csa:Csal_2377"/>
<sequence>MEYLMKWWEKTVEYFFIRKYIPKDMILSPLDGEQEKAGDAFLSSNEKWVILEFKKDCQSLSSEKKKYTNYDDAVKALSPSDTHHFLIYGQISDGEFELAGKTYFSGKAVSNIKEIFEAGKNREEFISYLERLIQYKSKLDEASGGSVGGYSFVAGISADNKITSCMNLYEFGLDHGLKLEPSSKIRQEVKRGRGGPKMGM</sequence>
<evidence type="ECO:0000313" key="2">
    <source>
        <dbReference type="Proteomes" id="UP000000239"/>
    </source>
</evidence>
<dbReference type="AlphaFoldDB" id="Q1QUY4"/>
<reference evidence="1 2" key="1">
    <citation type="journal article" date="2011" name="Stand. Genomic Sci.">
        <title>Complete genome sequence of the halophilic and highly halotolerant Chromohalobacter salexigens type strain (1H11(T)).</title>
        <authorList>
            <person name="Copeland A."/>
            <person name="O'Connor K."/>
            <person name="Lucas S."/>
            <person name="Lapidus A."/>
            <person name="Berry K.W."/>
            <person name="Detter J.C."/>
            <person name="Del Rio T.G."/>
            <person name="Hammon N."/>
            <person name="Dalin E."/>
            <person name="Tice H."/>
            <person name="Pitluck S."/>
            <person name="Bruce D."/>
            <person name="Goodwin L."/>
            <person name="Han C."/>
            <person name="Tapia R."/>
            <person name="Saunders E."/>
            <person name="Schmutz J."/>
            <person name="Brettin T."/>
            <person name="Larimer F."/>
            <person name="Land M."/>
            <person name="Hauser L."/>
            <person name="Vargas C."/>
            <person name="Nieto J.J."/>
            <person name="Kyrpides N.C."/>
            <person name="Ivanova N."/>
            <person name="Goker M."/>
            <person name="Klenk H.P."/>
            <person name="Csonka L.N."/>
            <person name="Woyke T."/>
        </authorList>
    </citation>
    <scope>NUCLEOTIDE SEQUENCE [LARGE SCALE GENOMIC DNA]</scope>
    <source>
        <strain evidence="2">ATCC BAA-138 / DSM 3043 / CIP 106854 / NCIMB 13768 / 1H11</strain>
    </source>
</reference>
<dbReference type="eggNOG" id="ENOG502ZFRZ">
    <property type="taxonomic scope" value="Bacteria"/>
</dbReference>
<gene>
    <name evidence="1" type="ordered locus">Csal_2377</name>
</gene>
<organism evidence="1 2">
    <name type="scientific">Chromohalobacter israelensis (strain ATCC BAA-138 / DSM 3043 / CIP 106854 / NCIMB 13768 / 1H11)</name>
    <name type="common">Chromohalobacter salexigens</name>
    <dbReference type="NCBI Taxonomy" id="290398"/>
    <lineage>
        <taxon>Bacteria</taxon>
        <taxon>Pseudomonadati</taxon>
        <taxon>Pseudomonadota</taxon>
        <taxon>Gammaproteobacteria</taxon>
        <taxon>Oceanospirillales</taxon>
        <taxon>Halomonadaceae</taxon>
        <taxon>Chromohalobacter</taxon>
    </lineage>
</organism>
<proteinExistence type="predicted"/>
<dbReference type="EMBL" id="CP000285">
    <property type="protein sequence ID" value="ABE59724.1"/>
    <property type="molecule type" value="Genomic_DNA"/>
</dbReference>
<keyword evidence="2" id="KW-1185">Reference proteome</keyword>
<protein>
    <submittedName>
        <fullName evidence="1">Uncharacterized protein</fullName>
    </submittedName>
</protein>